<evidence type="ECO:0000313" key="2">
    <source>
        <dbReference type="Proteomes" id="UP000177960"/>
    </source>
</evidence>
<dbReference type="AlphaFoldDB" id="A0A1G1ZJ53"/>
<sequence>MTDSDFRFILPGDPLDREFFKKEDWERERIDEVPYGQAFYIDGRWVIRKLEEELIFDFKRRNIGSKSIIYEVNLGIMRKVNDIYVFIAKLDIVREEQDIEG</sequence>
<reference evidence="1 2" key="1">
    <citation type="journal article" date="2016" name="Nat. Commun.">
        <title>Thousands of microbial genomes shed light on interconnected biogeochemical processes in an aquifer system.</title>
        <authorList>
            <person name="Anantharaman K."/>
            <person name="Brown C.T."/>
            <person name="Hug L.A."/>
            <person name="Sharon I."/>
            <person name="Castelle C.J."/>
            <person name="Probst A.J."/>
            <person name="Thomas B.C."/>
            <person name="Singh A."/>
            <person name="Wilkins M.J."/>
            <person name="Karaoz U."/>
            <person name="Brodie E.L."/>
            <person name="Williams K.H."/>
            <person name="Hubbard S.S."/>
            <person name="Banfield J.F."/>
        </authorList>
    </citation>
    <scope>NUCLEOTIDE SEQUENCE [LARGE SCALE GENOMIC DNA]</scope>
</reference>
<dbReference type="Proteomes" id="UP000177960">
    <property type="component" value="Unassembled WGS sequence"/>
</dbReference>
<proteinExistence type="predicted"/>
<dbReference type="EMBL" id="MHJG01000002">
    <property type="protein sequence ID" value="OGY64612.1"/>
    <property type="molecule type" value="Genomic_DNA"/>
</dbReference>
<name>A0A1G1ZJ53_9BACT</name>
<evidence type="ECO:0000313" key="1">
    <source>
        <dbReference type="EMBL" id="OGY64612.1"/>
    </source>
</evidence>
<protein>
    <submittedName>
        <fullName evidence="1">Uncharacterized protein</fullName>
    </submittedName>
</protein>
<dbReference type="STRING" id="1798404.A3B92_00565"/>
<comment type="caution">
    <text evidence="1">The sequence shown here is derived from an EMBL/GenBank/DDBJ whole genome shotgun (WGS) entry which is preliminary data.</text>
</comment>
<accession>A0A1G1ZJ53</accession>
<organism evidence="1 2">
    <name type="scientific">Candidatus Harrisonbacteria bacterium RIFCSPHIGHO2_02_FULL_42_16</name>
    <dbReference type="NCBI Taxonomy" id="1798404"/>
    <lineage>
        <taxon>Bacteria</taxon>
        <taxon>Candidatus Harrisoniibacteriota</taxon>
    </lineage>
</organism>
<gene>
    <name evidence="1" type="ORF">A3B92_00565</name>
</gene>